<organism evidence="2 3">
    <name type="scientific">Parendozoicomonas haliclonae</name>
    <dbReference type="NCBI Taxonomy" id="1960125"/>
    <lineage>
        <taxon>Bacteria</taxon>
        <taxon>Pseudomonadati</taxon>
        <taxon>Pseudomonadota</taxon>
        <taxon>Gammaproteobacteria</taxon>
        <taxon>Oceanospirillales</taxon>
        <taxon>Endozoicomonadaceae</taxon>
        <taxon>Parendozoicomonas</taxon>
    </lineage>
</organism>
<keyword evidence="1" id="KW-0812">Transmembrane</keyword>
<protein>
    <recommendedName>
        <fullName evidence="4">Permease family protein</fullName>
    </recommendedName>
</protein>
<feature type="transmembrane region" description="Helical" evidence="1">
    <location>
        <begin position="324"/>
        <end position="347"/>
    </location>
</feature>
<dbReference type="EMBL" id="FWPT01000010">
    <property type="protein sequence ID" value="SMA49984.1"/>
    <property type="molecule type" value="Genomic_DNA"/>
</dbReference>
<feature type="transmembrane region" description="Helical" evidence="1">
    <location>
        <begin position="270"/>
        <end position="287"/>
    </location>
</feature>
<keyword evidence="3" id="KW-1185">Reference proteome</keyword>
<feature type="transmembrane region" description="Helical" evidence="1">
    <location>
        <begin position="70"/>
        <end position="88"/>
    </location>
</feature>
<evidence type="ECO:0000313" key="2">
    <source>
        <dbReference type="EMBL" id="SMA49984.1"/>
    </source>
</evidence>
<accession>A0A1X7ANV2</accession>
<name>A0A1X7ANV2_9GAMM</name>
<evidence type="ECO:0008006" key="4">
    <source>
        <dbReference type="Google" id="ProtNLM"/>
    </source>
</evidence>
<dbReference type="RefSeq" id="WP_207626705.1">
    <property type="nucleotide sequence ID" value="NZ_CBCSCN010000005.1"/>
</dbReference>
<feature type="transmembrane region" description="Helical" evidence="1">
    <location>
        <begin position="422"/>
        <end position="449"/>
    </location>
</feature>
<reference evidence="2 3" key="1">
    <citation type="submission" date="2017-03" db="EMBL/GenBank/DDBJ databases">
        <authorList>
            <person name="Afonso C.L."/>
            <person name="Miller P.J."/>
            <person name="Scott M.A."/>
            <person name="Spackman E."/>
            <person name="Goraichik I."/>
            <person name="Dimitrov K.M."/>
            <person name="Suarez D.L."/>
            <person name="Swayne D.E."/>
        </authorList>
    </citation>
    <scope>NUCLEOTIDE SEQUENCE [LARGE SCALE GENOMIC DNA]</scope>
    <source>
        <strain evidence="2">SB41UT1</strain>
    </source>
</reference>
<feature type="transmembrane region" description="Helical" evidence="1">
    <location>
        <begin position="45"/>
        <end position="64"/>
    </location>
</feature>
<sequence length="459" mass="49953">MQQTQDQASRQECPEPSNGIRWFGVTTRIPLIHTRLRWGEFLQGNLVSAATALALVPLLTGYFGLSFEEAVAMTFLHSTLLCVSWWVFGEPYAPGWITPALPFVMTLVLADPSQSPTERIQLMTALSLNFAFLLAVLGVTGLGARLVRIIPDVLKGAVILGAGLAAFIKVFDLSVEKNIFNSHPITASVAIGLSLLLAFSEPVQRLRLKYPLVARLAALGLLPGFVIGMLAGGLTGELTFEIESGFYLLPFGDLFAKVSPFAIGWPSLEMFINGLPIALIAYLLFFGDLVTGDALLKDAAKEKTDDELNINHSRTHLSMAIRNFLMGVIAPFFPTQGILWTGIHVVIVQRIREEKNKIRSLFDGISSYYLLGLPLIFCITPVVTGIKPMMPVALVLTLALTGFACTYVALSKARTNTEFGAMLMGGVFLALMEPWIGLLMAVVTVLLLVDLKARPAEET</sequence>
<dbReference type="Proteomes" id="UP000196573">
    <property type="component" value="Unassembled WGS sequence"/>
</dbReference>
<evidence type="ECO:0000313" key="3">
    <source>
        <dbReference type="Proteomes" id="UP000196573"/>
    </source>
</evidence>
<feature type="transmembrane region" description="Helical" evidence="1">
    <location>
        <begin position="246"/>
        <end position="263"/>
    </location>
</feature>
<feature type="transmembrane region" description="Helical" evidence="1">
    <location>
        <begin position="392"/>
        <end position="410"/>
    </location>
</feature>
<feature type="transmembrane region" description="Helical" evidence="1">
    <location>
        <begin position="368"/>
        <end position="386"/>
    </location>
</feature>
<keyword evidence="1" id="KW-0472">Membrane</keyword>
<feature type="transmembrane region" description="Helical" evidence="1">
    <location>
        <begin position="93"/>
        <end position="110"/>
    </location>
</feature>
<keyword evidence="1" id="KW-1133">Transmembrane helix</keyword>
<feature type="transmembrane region" description="Helical" evidence="1">
    <location>
        <begin position="183"/>
        <end position="200"/>
    </location>
</feature>
<feature type="transmembrane region" description="Helical" evidence="1">
    <location>
        <begin position="212"/>
        <end position="234"/>
    </location>
</feature>
<dbReference type="AlphaFoldDB" id="A0A1X7ANV2"/>
<feature type="transmembrane region" description="Helical" evidence="1">
    <location>
        <begin position="153"/>
        <end position="171"/>
    </location>
</feature>
<evidence type="ECO:0000256" key="1">
    <source>
        <dbReference type="SAM" id="Phobius"/>
    </source>
</evidence>
<feature type="transmembrane region" description="Helical" evidence="1">
    <location>
        <begin position="122"/>
        <end position="146"/>
    </location>
</feature>
<proteinExistence type="predicted"/>
<gene>
    <name evidence="2" type="ORF">EHSB41UT_03775</name>
</gene>